<dbReference type="OrthoDB" id="34188at2"/>
<accession>A0A318S7J5</accession>
<evidence type="ECO:0000313" key="4">
    <source>
        <dbReference type="Proteomes" id="UP000248326"/>
    </source>
</evidence>
<dbReference type="EMBL" id="QJSX01000007">
    <property type="protein sequence ID" value="PYE53758.1"/>
    <property type="molecule type" value="Genomic_DNA"/>
</dbReference>
<dbReference type="AlphaFoldDB" id="A0A318S7J5"/>
<name>A0A318S7J5_9DEIO</name>
<organism evidence="3 4">
    <name type="scientific">Deinococcus yavapaiensis KR-236</name>
    <dbReference type="NCBI Taxonomy" id="694435"/>
    <lineage>
        <taxon>Bacteria</taxon>
        <taxon>Thermotogati</taxon>
        <taxon>Deinococcota</taxon>
        <taxon>Deinococci</taxon>
        <taxon>Deinococcales</taxon>
        <taxon>Deinococcaceae</taxon>
        <taxon>Deinococcus</taxon>
    </lineage>
</organism>
<evidence type="ECO:0000259" key="2">
    <source>
        <dbReference type="Pfam" id="PF14332"/>
    </source>
</evidence>
<dbReference type="InterPro" id="IPR025497">
    <property type="entry name" value="PatA-like_N"/>
</dbReference>
<reference evidence="3 4" key="1">
    <citation type="submission" date="2018-06" db="EMBL/GenBank/DDBJ databases">
        <title>Genomic Encyclopedia of Type Strains, Phase IV (KMG-IV): sequencing the most valuable type-strain genomes for metagenomic binning, comparative biology and taxonomic classification.</title>
        <authorList>
            <person name="Goeker M."/>
        </authorList>
    </citation>
    <scope>NUCLEOTIDE SEQUENCE [LARGE SCALE GENOMIC DNA]</scope>
    <source>
        <strain evidence="3 4">DSM 18048</strain>
    </source>
</reference>
<evidence type="ECO:0000256" key="1">
    <source>
        <dbReference type="SAM" id="MobiDB-lite"/>
    </source>
</evidence>
<gene>
    <name evidence="3" type="ORF">DES52_10716</name>
</gene>
<comment type="caution">
    <text evidence="3">The sequence shown here is derived from an EMBL/GenBank/DDBJ whole genome shotgun (WGS) entry which is preliminary data.</text>
</comment>
<dbReference type="RefSeq" id="WP_110886673.1">
    <property type="nucleotide sequence ID" value="NZ_QJSX01000007.1"/>
</dbReference>
<sequence>MAIFGNLDELPFPDVIGMLGRRSGHLNITTTAAVTLHIDDGHLLALYLGPQAIHDAGRVREVILELTRAERGSFEFKRIQPNDLVQHHHLALNKLLLSITAVLDELAHYRTMLPAPETRFQQVRDAPEDLDASLKDFLDAAAPSLLLGASAAELAPRQGLHLERAQLYLYKLRALGLLTPVRAYPARPTAQRKADRPTVTPPAPPSTVLEPSEPRGLIGRLLAALHLRRKVA</sequence>
<feature type="region of interest" description="Disordered" evidence="1">
    <location>
        <begin position="187"/>
        <end position="212"/>
    </location>
</feature>
<dbReference type="Proteomes" id="UP000248326">
    <property type="component" value="Unassembled WGS sequence"/>
</dbReference>
<keyword evidence="4" id="KW-1185">Reference proteome</keyword>
<proteinExistence type="predicted"/>
<dbReference type="Pfam" id="PF14332">
    <property type="entry name" value="DUF4388"/>
    <property type="match status" value="1"/>
</dbReference>
<feature type="domain" description="PatA-like N-terminal" evidence="2">
    <location>
        <begin position="5"/>
        <end position="106"/>
    </location>
</feature>
<protein>
    <submittedName>
        <fullName evidence="3">Uncharacterized protein DUF4388</fullName>
    </submittedName>
</protein>
<evidence type="ECO:0000313" key="3">
    <source>
        <dbReference type="EMBL" id="PYE53758.1"/>
    </source>
</evidence>